<dbReference type="Gene3D" id="1.10.150.130">
    <property type="match status" value="1"/>
</dbReference>
<dbReference type="AlphaFoldDB" id="A0A941F9B5"/>
<dbReference type="InterPro" id="IPR010998">
    <property type="entry name" value="Integrase_recombinase_N"/>
</dbReference>
<accession>A0A941F9B5</accession>
<sequence>MRPVEPVSSWFRSLALERKDAKTMRSYAYSVLMLLHFLLARGTVLQSVTETDLREFRLWRQDEAEEVVGDAAWDRDWAAIESLYRYLIRIGVVTRQPWRATPQRDNLASRIRPDLRVRHMELDQYLYLRDVGFGGLTPEAGLDVSFRGWRPH</sequence>
<keyword evidence="5" id="KW-1185">Reference proteome</keyword>
<dbReference type="InterPro" id="IPR011010">
    <property type="entry name" value="DNA_brk_join_enz"/>
</dbReference>
<evidence type="ECO:0000259" key="3">
    <source>
        <dbReference type="PROSITE" id="PS51900"/>
    </source>
</evidence>
<dbReference type="Proteomes" id="UP000682308">
    <property type="component" value="Unassembled WGS sequence"/>
</dbReference>
<gene>
    <name evidence="4" type="ORF">KEF29_12070</name>
</gene>
<keyword evidence="1 2" id="KW-0238">DNA-binding</keyword>
<evidence type="ECO:0000313" key="4">
    <source>
        <dbReference type="EMBL" id="MBR8639793.1"/>
    </source>
</evidence>
<reference evidence="4 5" key="1">
    <citation type="submission" date="2021-04" db="EMBL/GenBank/DDBJ databases">
        <title>Characterization of the biosynthetic gene cluster of new lipopeptides with antitumor activity in the genome of the marine Streptomyces PHM034.</title>
        <authorList>
            <person name="Ceniceros A."/>
            <person name="Canedo L."/>
            <person name="Mendez C."/>
            <person name="Olano C."/>
            <person name="Schleissner C."/>
            <person name="Cuevas C."/>
            <person name="De La Calle F."/>
            <person name="Salas J.A."/>
        </authorList>
    </citation>
    <scope>NUCLEOTIDE SEQUENCE [LARGE SCALE GENOMIC DNA]</scope>
    <source>
        <strain evidence="4 5">PHM034</strain>
    </source>
</reference>
<organism evidence="4 5">
    <name type="scientific">Streptomyces tuirus</name>
    <dbReference type="NCBI Taxonomy" id="68278"/>
    <lineage>
        <taxon>Bacteria</taxon>
        <taxon>Bacillati</taxon>
        <taxon>Actinomycetota</taxon>
        <taxon>Actinomycetes</taxon>
        <taxon>Kitasatosporales</taxon>
        <taxon>Streptomycetaceae</taxon>
        <taxon>Streptomyces</taxon>
    </lineage>
</organism>
<dbReference type="GO" id="GO:0003677">
    <property type="term" value="F:DNA binding"/>
    <property type="evidence" value="ECO:0007669"/>
    <property type="project" value="UniProtKB-UniRule"/>
</dbReference>
<dbReference type="PROSITE" id="PS51900">
    <property type="entry name" value="CB"/>
    <property type="match status" value="1"/>
</dbReference>
<evidence type="ECO:0000313" key="5">
    <source>
        <dbReference type="Proteomes" id="UP000682308"/>
    </source>
</evidence>
<feature type="domain" description="Core-binding (CB)" evidence="3">
    <location>
        <begin position="1"/>
        <end position="88"/>
    </location>
</feature>
<dbReference type="Pfam" id="PF02899">
    <property type="entry name" value="Phage_int_SAM_1"/>
    <property type="match status" value="1"/>
</dbReference>
<name>A0A941F9B5_9ACTN</name>
<evidence type="ECO:0000256" key="2">
    <source>
        <dbReference type="PROSITE-ProRule" id="PRU01248"/>
    </source>
</evidence>
<dbReference type="InterPro" id="IPR004107">
    <property type="entry name" value="Integrase_SAM-like_N"/>
</dbReference>
<dbReference type="GO" id="GO:0015074">
    <property type="term" value="P:DNA integration"/>
    <property type="evidence" value="ECO:0007669"/>
    <property type="project" value="InterPro"/>
</dbReference>
<proteinExistence type="predicted"/>
<dbReference type="EMBL" id="JAGTPG010000002">
    <property type="protein sequence ID" value="MBR8639793.1"/>
    <property type="molecule type" value="Genomic_DNA"/>
</dbReference>
<evidence type="ECO:0000256" key="1">
    <source>
        <dbReference type="ARBA" id="ARBA00023125"/>
    </source>
</evidence>
<comment type="caution">
    <text evidence="4">The sequence shown here is derived from an EMBL/GenBank/DDBJ whole genome shotgun (WGS) entry which is preliminary data.</text>
</comment>
<dbReference type="InterPro" id="IPR044068">
    <property type="entry name" value="CB"/>
</dbReference>
<protein>
    <submittedName>
        <fullName evidence="4">Site-specific integrase</fullName>
    </submittedName>
</protein>
<dbReference type="SUPFAM" id="SSF56349">
    <property type="entry name" value="DNA breaking-rejoining enzymes"/>
    <property type="match status" value="1"/>
</dbReference>